<name>A0A418YCX7_9GAMM</name>
<keyword evidence="1" id="KW-0472">Membrane</keyword>
<evidence type="ECO:0000256" key="1">
    <source>
        <dbReference type="SAM" id="Phobius"/>
    </source>
</evidence>
<evidence type="ECO:0000313" key="2">
    <source>
        <dbReference type="EMBL" id="RJG42331.1"/>
    </source>
</evidence>
<dbReference type="RefSeq" id="WP_119911347.1">
    <property type="nucleotide sequence ID" value="NZ_QZCH01000018.1"/>
</dbReference>
<keyword evidence="1" id="KW-0812">Transmembrane</keyword>
<feature type="transmembrane region" description="Helical" evidence="1">
    <location>
        <begin position="293"/>
        <end position="311"/>
    </location>
</feature>
<reference evidence="2 3" key="2">
    <citation type="submission" date="2019-01" db="EMBL/GenBank/DDBJ databases">
        <title>Motilimonas pumilus sp. nov., isolated from the gut of sea cucumber (Apostichopus japonicus).</title>
        <authorList>
            <person name="Wang F.-Q."/>
            <person name="Ren L.-H."/>
            <person name="Lin Y.-W."/>
            <person name="Sun G.-H."/>
            <person name="Du Z.-J."/>
            <person name="Zhao J.-X."/>
            <person name="Liu X.-J."/>
            <person name="Liu L.-J."/>
        </authorList>
    </citation>
    <scope>NUCLEOTIDE SEQUENCE [LARGE SCALE GENOMIC DNA]</scope>
    <source>
        <strain evidence="2 3">PLHSC7-2</strain>
    </source>
</reference>
<comment type="caution">
    <text evidence="2">The sequence shown here is derived from an EMBL/GenBank/DDBJ whole genome shotgun (WGS) entry which is preliminary data.</text>
</comment>
<feature type="transmembrane region" description="Helical" evidence="1">
    <location>
        <begin position="317"/>
        <end position="334"/>
    </location>
</feature>
<sequence>MQVSQSEMKTIKRALTHWQQINTVTPEQSQAMEQSIQLTSFDWFKLAKYCFWIALACIIIAVTSALLDDALIAWFEEFFNSAASTKAMTLAGIASICFGFAWHRKKRYPGKFYSNEGYFFLGVLFSALSLLYLGVWFDPEVAHWSLLLLSASLVYGALGLAFPSHLVWLFAILSLVGWFGAETGYLSGWGQYYLGMNYPLRMAFFGLAIIALSQALHRWPARRSFSQLTLILGYGLLFMSLWVLSIFGNYGDLLSWSEVSQWHLLHWSALFAAVAITVLIYGIKTDHSISRGFALSFLLLNLYTRFFEYFWDTSNKALFFAILAFSFWLLGSKAESIWQLTKQRQNSSVQAQK</sequence>
<feature type="transmembrane region" description="Helical" evidence="1">
    <location>
        <begin position="49"/>
        <end position="67"/>
    </location>
</feature>
<feature type="transmembrane region" description="Helical" evidence="1">
    <location>
        <begin position="141"/>
        <end position="160"/>
    </location>
</feature>
<evidence type="ECO:0000313" key="3">
    <source>
        <dbReference type="Proteomes" id="UP000283255"/>
    </source>
</evidence>
<dbReference type="AlphaFoldDB" id="A0A418YCX7"/>
<feature type="transmembrane region" description="Helical" evidence="1">
    <location>
        <begin position="198"/>
        <end position="216"/>
    </location>
</feature>
<feature type="transmembrane region" description="Helical" evidence="1">
    <location>
        <begin position="262"/>
        <end position="281"/>
    </location>
</feature>
<feature type="transmembrane region" description="Helical" evidence="1">
    <location>
        <begin position="117"/>
        <end position="135"/>
    </location>
</feature>
<dbReference type="OrthoDB" id="1120077at2"/>
<dbReference type="EMBL" id="QZCH01000018">
    <property type="protein sequence ID" value="RJG42331.1"/>
    <property type="molecule type" value="Genomic_DNA"/>
</dbReference>
<organism evidence="2 3">
    <name type="scientific">Motilimonas pumila</name>
    <dbReference type="NCBI Taxonomy" id="2303987"/>
    <lineage>
        <taxon>Bacteria</taxon>
        <taxon>Pseudomonadati</taxon>
        <taxon>Pseudomonadota</taxon>
        <taxon>Gammaproteobacteria</taxon>
        <taxon>Alteromonadales</taxon>
        <taxon>Alteromonadales genera incertae sedis</taxon>
        <taxon>Motilimonas</taxon>
    </lineage>
</organism>
<protein>
    <submittedName>
        <fullName evidence="2">DUF2157 domain-containing protein</fullName>
    </submittedName>
</protein>
<feature type="transmembrane region" description="Helical" evidence="1">
    <location>
        <begin position="167"/>
        <end position="186"/>
    </location>
</feature>
<gene>
    <name evidence="2" type="ORF">D1Z90_13715</name>
</gene>
<keyword evidence="3" id="KW-1185">Reference proteome</keyword>
<keyword evidence="1" id="KW-1133">Transmembrane helix</keyword>
<feature type="transmembrane region" description="Helical" evidence="1">
    <location>
        <begin position="228"/>
        <end position="250"/>
    </location>
</feature>
<reference evidence="2 3" key="1">
    <citation type="submission" date="2018-09" db="EMBL/GenBank/DDBJ databases">
        <authorList>
            <person name="Wang F."/>
        </authorList>
    </citation>
    <scope>NUCLEOTIDE SEQUENCE [LARGE SCALE GENOMIC DNA]</scope>
    <source>
        <strain evidence="2 3">PLHSC7-2</strain>
    </source>
</reference>
<proteinExistence type="predicted"/>
<dbReference type="Proteomes" id="UP000283255">
    <property type="component" value="Unassembled WGS sequence"/>
</dbReference>
<accession>A0A418YCX7</accession>
<feature type="transmembrane region" description="Helical" evidence="1">
    <location>
        <begin position="87"/>
        <end position="105"/>
    </location>
</feature>